<sequence>MDYKEKVYVGALTWLGTVGERHYVSQMRSVLAVYELGSRYAGYYTENSDYNYMVVYMPSPYDLMYPTTIHKQETEIDGNKVEVKYMSIVEYIHRIEEGDLEALQMLNAKDSQRLFSEVTETVDNKHTRLVNYMKELEIEREKFTYLAPEKLFREINGRIKSGEARMDKALEKGNTAEAVKCAILIRYFMDLLHVLENGEPIREGLTFSPMVSEYIRDFRANSQSGYAEIFIWSVESLLKEDRQAILNNLKNRELSDASARALRYHALTGRLLNVLLGGYYD</sequence>
<evidence type="ECO:0000313" key="2">
    <source>
        <dbReference type="Proteomes" id="UP001432787"/>
    </source>
</evidence>
<reference evidence="1" key="1">
    <citation type="submission" date="2024-04" db="EMBL/GenBank/DDBJ databases">
        <authorList>
            <person name="Soro O."/>
            <person name="Kigen C."/>
            <person name="Nyerere A."/>
            <person name="Musila L."/>
        </authorList>
    </citation>
    <scope>NUCLEOTIDE SEQUENCE</scope>
</reference>
<dbReference type="EMBL" id="PP582187">
    <property type="protein sequence ID" value="WZP35808.1"/>
    <property type="molecule type" value="Genomic_DNA"/>
</dbReference>
<accession>A0AAX4PTT3</accession>
<name>A0AAX4PTT3_9CAUD</name>
<protein>
    <submittedName>
        <fullName evidence="1">Uncharacterized protein</fullName>
    </submittedName>
</protein>
<dbReference type="Proteomes" id="UP001432787">
    <property type="component" value="Segment"/>
</dbReference>
<proteinExistence type="predicted"/>
<evidence type="ECO:0000313" key="1">
    <source>
        <dbReference type="EMBL" id="WZP35808.1"/>
    </source>
</evidence>
<organism evidence="1 2">
    <name type="scientific">Enterococcus phage vB_Efs6_KEN16</name>
    <dbReference type="NCBI Taxonomy" id="3138325"/>
    <lineage>
        <taxon>Viruses</taxon>
        <taxon>Duplodnaviria</taxon>
        <taxon>Heunggongvirae</taxon>
        <taxon>Uroviricota</taxon>
        <taxon>Caudoviricetes</taxon>
        <taxon>Herelleviridae</taxon>
        <taxon>Brockvirinae</taxon>
        <taxon>Kochikohdavirus</taxon>
    </lineage>
</organism>